<dbReference type="InterPro" id="IPR029058">
    <property type="entry name" value="AB_hydrolase_fold"/>
</dbReference>
<dbReference type="SUPFAM" id="SSF53474">
    <property type="entry name" value="alpha/beta-Hydrolases"/>
    <property type="match status" value="1"/>
</dbReference>
<dbReference type="Pfam" id="PF00561">
    <property type="entry name" value="Abhydrolase_1"/>
    <property type="match status" value="1"/>
</dbReference>
<comment type="similarity">
    <text evidence="1">Belongs to the peptidase S33 family.</text>
</comment>
<dbReference type="PANTHER" id="PTHR43248">
    <property type="entry name" value="2-SUCCINYL-6-HYDROXY-2,4-CYCLOHEXADIENE-1-CARBOXYLATE SYNTHASE"/>
    <property type="match status" value="1"/>
</dbReference>
<dbReference type="EMBL" id="JAUKUD010000004">
    <property type="protein sequence ID" value="KAK0746155.1"/>
    <property type="molecule type" value="Genomic_DNA"/>
</dbReference>
<name>A0AA40EV87_9PEZI</name>
<comment type="caution">
    <text evidence="4">The sequence shown here is derived from an EMBL/GenBank/DDBJ whole genome shotgun (WGS) entry which is preliminary data.</text>
</comment>
<accession>A0AA40EV87</accession>
<evidence type="ECO:0000256" key="2">
    <source>
        <dbReference type="ARBA" id="ARBA00022801"/>
    </source>
</evidence>
<dbReference type="PRINTS" id="PR00793">
    <property type="entry name" value="PROAMNOPTASE"/>
</dbReference>
<evidence type="ECO:0000256" key="1">
    <source>
        <dbReference type="ARBA" id="ARBA00010088"/>
    </source>
</evidence>
<keyword evidence="2 4" id="KW-0378">Hydrolase</keyword>
<dbReference type="InterPro" id="IPR000073">
    <property type="entry name" value="AB_hydrolase_1"/>
</dbReference>
<sequence>MFLRIIPRSQLPGTGACIAHRLGLPSQVQQQLPHVARRRSVAQHRSIVILHRPPAAHPPRPWKYRASDRYRYRSCASFVSPSSPSDAMSITIPPARLLSQKSHVVPGQLYVTEYFFRVPLDYSNPSAGEITLFARSVRKHEPSIIPRSAAQLEAVPRLPFLAFLEGGPGFGNREPQDHPITRNILNRGYQILFLDYRGVGLSTPINAQHILGLGDAQAQADYLKHFRADNNVRDCEAVRKYITAPLPLELRPWSILGQSFGGFVSLTYLSTHPEGLNEVFMTGGLAPILRKPEDVYRATFKKVVERNEAFYRKYPEDVENVHRILAFLAEAGGVPLPSGGLLTGKRFLSLGLSFGGHSGIDNVHSLVHRLAADLDQFGFLTRASLSAVEQSSSLDNNPVYAILHEAIYCSQPGVASNWAAQRVAAEVDEFAWVRDEASISRAKPAYFSGEMIFPFHFETQPELRELKPAAELLAGFDGWDKLYDVDRLRGNKVPVFAASYIEDMYVDFELARETASCVAGIKVFETNAMYHNALRSKTEELLDNLFRLRDDSID</sequence>
<protein>
    <submittedName>
        <fullName evidence="4">Alpha/Beta hydrolase protein</fullName>
    </submittedName>
</protein>
<dbReference type="GO" id="GO:0008233">
    <property type="term" value="F:peptidase activity"/>
    <property type="evidence" value="ECO:0007669"/>
    <property type="project" value="InterPro"/>
</dbReference>
<proteinExistence type="inferred from homology"/>
<keyword evidence="5" id="KW-1185">Reference proteome</keyword>
<feature type="domain" description="AB hydrolase-1" evidence="3">
    <location>
        <begin position="163"/>
        <end position="326"/>
    </location>
</feature>
<dbReference type="AlphaFoldDB" id="A0AA40EV87"/>
<dbReference type="InterPro" id="IPR051601">
    <property type="entry name" value="Serine_prot/Carboxylest_S33"/>
</dbReference>
<evidence type="ECO:0000313" key="5">
    <source>
        <dbReference type="Proteomes" id="UP001172155"/>
    </source>
</evidence>
<evidence type="ECO:0000259" key="3">
    <source>
        <dbReference type="Pfam" id="PF00561"/>
    </source>
</evidence>
<dbReference type="Proteomes" id="UP001172155">
    <property type="component" value="Unassembled WGS sequence"/>
</dbReference>
<gene>
    <name evidence="4" type="ORF">B0T18DRAFT_410969</name>
</gene>
<dbReference type="Gene3D" id="3.40.50.1820">
    <property type="entry name" value="alpha/beta hydrolase"/>
    <property type="match status" value="1"/>
</dbReference>
<organism evidence="4 5">
    <name type="scientific">Schizothecium vesticola</name>
    <dbReference type="NCBI Taxonomy" id="314040"/>
    <lineage>
        <taxon>Eukaryota</taxon>
        <taxon>Fungi</taxon>
        <taxon>Dikarya</taxon>
        <taxon>Ascomycota</taxon>
        <taxon>Pezizomycotina</taxon>
        <taxon>Sordariomycetes</taxon>
        <taxon>Sordariomycetidae</taxon>
        <taxon>Sordariales</taxon>
        <taxon>Schizotheciaceae</taxon>
        <taxon>Schizothecium</taxon>
    </lineage>
</organism>
<evidence type="ECO:0000313" key="4">
    <source>
        <dbReference type="EMBL" id="KAK0746155.1"/>
    </source>
</evidence>
<dbReference type="PANTHER" id="PTHR43248:SF2">
    <property type="entry name" value="PROLYL AMINOPEPTIDASE"/>
    <property type="match status" value="1"/>
</dbReference>
<dbReference type="InterPro" id="IPR002410">
    <property type="entry name" value="Peptidase_S33"/>
</dbReference>
<dbReference type="GO" id="GO:0006508">
    <property type="term" value="P:proteolysis"/>
    <property type="evidence" value="ECO:0007669"/>
    <property type="project" value="InterPro"/>
</dbReference>
<reference evidence="4" key="1">
    <citation type="submission" date="2023-06" db="EMBL/GenBank/DDBJ databases">
        <title>Genome-scale phylogeny and comparative genomics of the fungal order Sordariales.</title>
        <authorList>
            <consortium name="Lawrence Berkeley National Laboratory"/>
            <person name="Hensen N."/>
            <person name="Bonometti L."/>
            <person name="Westerberg I."/>
            <person name="Brannstrom I.O."/>
            <person name="Guillou S."/>
            <person name="Cros-Aarteil S."/>
            <person name="Calhoun S."/>
            <person name="Haridas S."/>
            <person name="Kuo A."/>
            <person name="Mondo S."/>
            <person name="Pangilinan J."/>
            <person name="Riley R."/>
            <person name="LaButti K."/>
            <person name="Andreopoulos B."/>
            <person name="Lipzen A."/>
            <person name="Chen C."/>
            <person name="Yanf M."/>
            <person name="Daum C."/>
            <person name="Ng V."/>
            <person name="Clum A."/>
            <person name="Steindorff A."/>
            <person name="Ohm R."/>
            <person name="Martin F."/>
            <person name="Silar P."/>
            <person name="Natvig D."/>
            <person name="Lalanne C."/>
            <person name="Gautier V."/>
            <person name="Ament-velasquez S.L."/>
            <person name="Kruys A."/>
            <person name="Hutchinson M.I."/>
            <person name="Powell A.J."/>
            <person name="Barry K."/>
            <person name="Miller A.N."/>
            <person name="Grigoriev I.V."/>
            <person name="Debuchy R."/>
            <person name="Gladieux P."/>
            <person name="Thoren M.H."/>
            <person name="Johannesson H."/>
        </authorList>
    </citation>
    <scope>NUCLEOTIDE SEQUENCE</scope>
    <source>
        <strain evidence="4">SMH3187-1</strain>
    </source>
</reference>